<dbReference type="Proteomes" id="UP000189761">
    <property type="component" value="Unassembled WGS sequence"/>
</dbReference>
<feature type="transmembrane region" description="Helical" evidence="1">
    <location>
        <begin position="7"/>
        <end position="30"/>
    </location>
</feature>
<keyword evidence="1" id="KW-1133">Transmembrane helix</keyword>
<keyword evidence="3" id="KW-1185">Reference proteome</keyword>
<evidence type="ECO:0000313" key="2">
    <source>
        <dbReference type="EMBL" id="OOP65806.1"/>
    </source>
</evidence>
<proteinExistence type="predicted"/>
<evidence type="ECO:0000256" key="1">
    <source>
        <dbReference type="SAM" id="Phobius"/>
    </source>
</evidence>
<reference evidence="2 3" key="1">
    <citation type="submission" date="2017-01" db="EMBL/GenBank/DDBJ databases">
        <title>Draft genome sequence of Bacillus oleronius.</title>
        <authorList>
            <person name="Allam M."/>
        </authorList>
    </citation>
    <scope>NUCLEOTIDE SEQUENCE [LARGE SCALE GENOMIC DNA]</scope>
    <source>
        <strain evidence="2 3">DSM 9356</strain>
    </source>
</reference>
<comment type="caution">
    <text evidence="2">The sequence shown here is derived from an EMBL/GenBank/DDBJ whole genome shotgun (WGS) entry which is preliminary data.</text>
</comment>
<dbReference type="AlphaFoldDB" id="A0A8E2I9C2"/>
<keyword evidence="1" id="KW-0472">Membrane</keyword>
<evidence type="ECO:0000313" key="3">
    <source>
        <dbReference type="Proteomes" id="UP000189761"/>
    </source>
</evidence>
<protein>
    <submittedName>
        <fullName evidence="2">Uncharacterized protein</fullName>
    </submittedName>
</protein>
<dbReference type="RefSeq" id="WP_071977296.1">
    <property type="nucleotide sequence ID" value="NZ_CP065424.1"/>
</dbReference>
<feature type="transmembrane region" description="Helical" evidence="1">
    <location>
        <begin position="45"/>
        <end position="68"/>
    </location>
</feature>
<name>A0A8E2I9C2_9BACI</name>
<organism evidence="2 3">
    <name type="scientific">Heyndrickxia oleronia</name>
    <dbReference type="NCBI Taxonomy" id="38875"/>
    <lineage>
        <taxon>Bacteria</taxon>
        <taxon>Bacillati</taxon>
        <taxon>Bacillota</taxon>
        <taxon>Bacilli</taxon>
        <taxon>Bacillales</taxon>
        <taxon>Bacillaceae</taxon>
        <taxon>Heyndrickxia</taxon>
    </lineage>
</organism>
<accession>A0A8E2I9C2</accession>
<sequence>MKKYIIFIVSFLLFYTVLQIISGLILTAVYTPDPSILEGNHPQEVVFGGTSAMPLLIILITATASYILSQKIGKTTKN</sequence>
<dbReference type="EMBL" id="MTLA01000448">
    <property type="protein sequence ID" value="OOP65806.1"/>
    <property type="molecule type" value="Genomic_DNA"/>
</dbReference>
<gene>
    <name evidence="2" type="ORF">BWZ43_24305</name>
</gene>
<keyword evidence="1" id="KW-0812">Transmembrane</keyword>